<reference evidence="5" key="2">
    <citation type="submission" date="2025-09" db="UniProtKB">
        <authorList>
            <consortium name="Ensembl"/>
        </authorList>
    </citation>
    <scope>IDENTIFICATION</scope>
</reference>
<keyword evidence="2" id="KW-0689">Ribosomal protein</keyword>
<dbReference type="GO" id="GO:0003735">
    <property type="term" value="F:structural constituent of ribosome"/>
    <property type="evidence" value="ECO:0007669"/>
    <property type="project" value="InterPro"/>
</dbReference>
<dbReference type="OrthoDB" id="9598669at2759"/>
<evidence type="ECO:0000313" key="5">
    <source>
        <dbReference type="Ensembl" id="ENSSVLP00005029886.1"/>
    </source>
</evidence>
<dbReference type="InterPro" id="IPR012606">
    <property type="entry name" value="Ribosomal_uS15_N"/>
</dbReference>
<proteinExistence type="inferred from homology"/>
<dbReference type="PANTHER" id="PTHR11885:SF17">
    <property type="entry name" value="RIBOSOMAL PROTEIN S13_S15 N-TERMINAL DOMAIN-CONTAINING PROTEIN"/>
    <property type="match status" value="1"/>
</dbReference>
<dbReference type="InterPro" id="IPR023029">
    <property type="entry name" value="Ribosomal_uS15_arc_euk"/>
</dbReference>
<evidence type="ECO:0000256" key="1">
    <source>
        <dbReference type="ARBA" id="ARBA00008434"/>
    </source>
</evidence>
<evidence type="ECO:0000256" key="2">
    <source>
        <dbReference type="ARBA" id="ARBA00022980"/>
    </source>
</evidence>
<protein>
    <recommendedName>
        <fullName evidence="4">Small ribosomal subunit protein uS15 N-terminal domain-containing protein</fullName>
    </recommendedName>
</protein>
<accession>A0A8D2DUI9</accession>
<dbReference type="PANTHER" id="PTHR11885">
    <property type="entry name" value="RIBOSOMAL PROTEIN S15P/S13E"/>
    <property type="match status" value="1"/>
</dbReference>
<feature type="domain" description="Small ribosomal subunit protein uS15 N-terminal" evidence="4">
    <location>
        <begin position="1"/>
        <end position="51"/>
    </location>
</feature>
<evidence type="ECO:0000313" key="6">
    <source>
        <dbReference type="Proteomes" id="UP000694564"/>
    </source>
</evidence>
<evidence type="ECO:0000259" key="4">
    <source>
        <dbReference type="SMART" id="SM01386"/>
    </source>
</evidence>
<dbReference type="Ensembl" id="ENSSVLT00005033197.1">
    <property type="protein sequence ID" value="ENSSVLP00005029886.1"/>
    <property type="gene ID" value="ENSSVLG00005023597.1"/>
</dbReference>
<dbReference type="AlphaFoldDB" id="A0A8D2DUI9"/>
<dbReference type="GO" id="GO:0022627">
    <property type="term" value="C:cytosolic small ribosomal subunit"/>
    <property type="evidence" value="ECO:0007669"/>
    <property type="project" value="TreeGrafter"/>
</dbReference>
<dbReference type="Proteomes" id="UP000694564">
    <property type="component" value="Chromosome 3"/>
</dbReference>
<dbReference type="GO" id="GO:0006412">
    <property type="term" value="P:translation"/>
    <property type="evidence" value="ECO:0007669"/>
    <property type="project" value="InterPro"/>
</dbReference>
<dbReference type="SMART" id="SM01386">
    <property type="entry name" value="Ribosomal_S13_N"/>
    <property type="match status" value="1"/>
</dbReference>
<reference evidence="5" key="1">
    <citation type="submission" date="2025-08" db="UniProtKB">
        <authorList>
            <consortium name="Ensembl"/>
        </authorList>
    </citation>
    <scope>IDENTIFICATION</scope>
</reference>
<sequence>MGCMYASGKGLSHWPLPDLHSIPTWLKLVSDDMKEQIYKLTPKGLTPSQIGKEC</sequence>
<evidence type="ECO:0000256" key="3">
    <source>
        <dbReference type="ARBA" id="ARBA00023274"/>
    </source>
</evidence>
<comment type="similarity">
    <text evidence="1">Belongs to the universal ribosomal protein uS15 family.</text>
</comment>
<dbReference type="GO" id="GO:0070181">
    <property type="term" value="F:small ribosomal subunit rRNA binding"/>
    <property type="evidence" value="ECO:0007669"/>
    <property type="project" value="TreeGrafter"/>
</dbReference>
<keyword evidence="3" id="KW-0687">Ribonucleoprotein</keyword>
<dbReference type="GO" id="GO:0005730">
    <property type="term" value="C:nucleolus"/>
    <property type="evidence" value="ECO:0007669"/>
    <property type="project" value="TreeGrafter"/>
</dbReference>
<name>A0A8D2DUI9_SCIVU</name>
<organism evidence="5 6">
    <name type="scientific">Sciurus vulgaris</name>
    <name type="common">Eurasian red squirrel</name>
    <dbReference type="NCBI Taxonomy" id="55149"/>
    <lineage>
        <taxon>Eukaryota</taxon>
        <taxon>Metazoa</taxon>
        <taxon>Chordata</taxon>
        <taxon>Craniata</taxon>
        <taxon>Vertebrata</taxon>
        <taxon>Euteleostomi</taxon>
        <taxon>Mammalia</taxon>
        <taxon>Eutheria</taxon>
        <taxon>Euarchontoglires</taxon>
        <taxon>Glires</taxon>
        <taxon>Rodentia</taxon>
        <taxon>Sciuromorpha</taxon>
        <taxon>Sciuridae</taxon>
        <taxon>Sciurinae</taxon>
        <taxon>Sciurini</taxon>
        <taxon>Sciurus</taxon>
    </lineage>
</organism>
<dbReference type="GeneTree" id="ENSGT00950000185154"/>
<dbReference type="Pfam" id="PF08069">
    <property type="entry name" value="Ribosomal_S13_N"/>
    <property type="match status" value="1"/>
</dbReference>
<keyword evidence="6" id="KW-1185">Reference proteome</keyword>